<evidence type="ECO:0000313" key="3">
    <source>
        <dbReference type="Proteomes" id="UP000509241"/>
    </source>
</evidence>
<sequence length="58" mass="6239">MDRGVRRRLDVLIVLVSGLLGLALTVIYVSERAGGFVLLISSFVTVCIAVSALWYAEG</sequence>
<gene>
    <name evidence="2" type="ORF">HYG82_11335</name>
</gene>
<dbReference type="GeneID" id="56033892"/>
<proteinExistence type="predicted"/>
<evidence type="ECO:0000256" key="1">
    <source>
        <dbReference type="SAM" id="Phobius"/>
    </source>
</evidence>
<protein>
    <recommendedName>
        <fullName evidence="4">Major facilitator superfamily (MFS) profile domain-containing protein</fullName>
    </recommendedName>
</protein>
<evidence type="ECO:0008006" key="4">
    <source>
        <dbReference type="Google" id="ProtNLM"/>
    </source>
</evidence>
<reference evidence="2 3" key="1">
    <citation type="submission" date="2020-07" db="EMBL/GenBank/DDBJ databases">
        <authorList>
            <person name="Cui H."/>
        </authorList>
    </citation>
    <scope>NUCLEOTIDE SEQUENCE [LARGE SCALE GENOMIC DNA]</scope>
    <source>
        <strain evidence="2 3">YPL8</strain>
    </source>
</reference>
<keyword evidence="3" id="KW-1185">Reference proteome</keyword>
<dbReference type="AlphaFoldDB" id="A0A7D5GLE8"/>
<evidence type="ECO:0000313" key="2">
    <source>
        <dbReference type="EMBL" id="QLG49412.1"/>
    </source>
</evidence>
<accession>A0A7D5GLE8</accession>
<dbReference type="KEGG" id="haly:HYG82_11335"/>
<feature type="transmembrane region" description="Helical" evidence="1">
    <location>
        <begin position="36"/>
        <end position="56"/>
    </location>
</feature>
<keyword evidence="1" id="KW-1133">Transmembrane helix</keyword>
<dbReference type="Proteomes" id="UP000509241">
    <property type="component" value="Chromosome"/>
</dbReference>
<dbReference type="RefSeq" id="WP_179261145.1">
    <property type="nucleotide sequence ID" value="NZ_CP058601.1"/>
</dbReference>
<organism evidence="2 3">
    <name type="scientific">Natrinema halophilum</name>
    <dbReference type="NCBI Taxonomy" id="1699371"/>
    <lineage>
        <taxon>Archaea</taxon>
        <taxon>Methanobacteriati</taxon>
        <taxon>Methanobacteriota</taxon>
        <taxon>Stenosarchaea group</taxon>
        <taxon>Halobacteria</taxon>
        <taxon>Halobacteriales</taxon>
        <taxon>Natrialbaceae</taxon>
        <taxon>Natrinema</taxon>
    </lineage>
</organism>
<keyword evidence="1" id="KW-0472">Membrane</keyword>
<feature type="transmembrane region" description="Helical" evidence="1">
    <location>
        <begin position="12"/>
        <end position="30"/>
    </location>
</feature>
<dbReference type="EMBL" id="CP058601">
    <property type="protein sequence ID" value="QLG49412.1"/>
    <property type="molecule type" value="Genomic_DNA"/>
</dbReference>
<name>A0A7D5GLE8_9EURY</name>
<keyword evidence="1" id="KW-0812">Transmembrane</keyword>